<organism evidence="7">
    <name type="scientific">human gut metagenome</name>
    <dbReference type="NCBI Taxonomy" id="408170"/>
    <lineage>
        <taxon>unclassified sequences</taxon>
        <taxon>metagenomes</taxon>
        <taxon>organismal metagenomes</taxon>
    </lineage>
</organism>
<feature type="transmembrane region" description="Helical" evidence="6">
    <location>
        <begin position="131"/>
        <end position="157"/>
    </location>
</feature>
<sequence length="161" mass="16972">MGLYSGGVVGLSQIIRTLLAQAVELPAGVDIAGILYFLINIPMLYLAWRDLGRAFLIRTLICVGASSLFLSVIQSPAVPILDDPLASCLVGGILCGFALGLALTCGCSTGGLDVVGLCLTKRGSRFTVGRFSLGFNIVLYIACALLFDIQTAIYSVIYTVF</sequence>
<feature type="non-terminal residue" evidence="7">
    <location>
        <position position="161"/>
    </location>
</feature>
<evidence type="ECO:0000256" key="2">
    <source>
        <dbReference type="ARBA" id="ARBA00022475"/>
    </source>
</evidence>
<feature type="transmembrane region" description="Helical" evidence="6">
    <location>
        <begin position="89"/>
        <end position="119"/>
    </location>
</feature>
<keyword evidence="3 6" id="KW-0812">Transmembrane</keyword>
<keyword evidence="5 6" id="KW-0472">Membrane</keyword>
<dbReference type="GO" id="GO:0005886">
    <property type="term" value="C:plasma membrane"/>
    <property type="evidence" value="ECO:0007669"/>
    <property type="project" value="UniProtKB-SubCell"/>
</dbReference>
<accession>K1T2S8</accession>
<evidence type="ECO:0000256" key="4">
    <source>
        <dbReference type="ARBA" id="ARBA00022989"/>
    </source>
</evidence>
<dbReference type="InterPro" id="IPR003740">
    <property type="entry name" value="YitT"/>
</dbReference>
<dbReference type="PANTHER" id="PTHR33545:SF5">
    <property type="entry name" value="UPF0750 MEMBRANE PROTEIN YITT"/>
    <property type="match status" value="1"/>
</dbReference>
<dbReference type="InterPro" id="IPR051461">
    <property type="entry name" value="UPF0750_membrane"/>
</dbReference>
<feature type="transmembrane region" description="Helical" evidence="6">
    <location>
        <begin position="27"/>
        <end position="48"/>
    </location>
</feature>
<dbReference type="EMBL" id="AJWY01008723">
    <property type="protein sequence ID" value="EKC60420.1"/>
    <property type="molecule type" value="Genomic_DNA"/>
</dbReference>
<evidence type="ECO:0000313" key="7">
    <source>
        <dbReference type="EMBL" id="EKC60420.1"/>
    </source>
</evidence>
<evidence type="ECO:0000256" key="1">
    <source>
        <dbReference type="ARBA" id="ARBA00004651"/>
    </source>
</evidence>
<comment type="subcellular location">
    <subcellularLocation>
        <location evidence="1">Cell membrane</location>
        <topology evidence="1">Multi-pass membrane protein</topology>
    </subcellularLocation>
</comment>
<comment type="caution">
    <text evidence="7">The sequence shown here is derived from an EMBL/GenBank/DDBJ whole genome shotgun (WGS) entry which is preliminary data.</text>
</comment>
<dbReference type="PANTHER" id="PTHR33545">
    <property type="entry name" value="UPF0750 MEMBRANE PROTEIN YITT-RELATED"/>
    <property type="match status" value="1"/>
</dbReference>
<proteinExistence type="predicted"/>
<name>K1T2S8_9ZZZZ</name>
<feature type="transmembrane region" description="Helical" evidence="6">
    <location>
        <begin position="55"/>
        <end position="77"/>
    </location>
</feature>
<gene>
    <name evidence="7" type="ORF">LEA_12872</name>
</gene>
<protein>
    <submittedName>
        <fullName evidence="7">Membrane protein containing DUF161</fullName>
    </submittedName>
</protein>
<keyword evidence="2" id="KW-1003">Cell membrane</keyword>
<evidence type="ECO:0000256" key="5">
    <source>
        <dbReference type="ARBA" id="ARBA00023136"/>
    </source>
</evidence>
<dbReference type="Pfam" id="PF02588">
    <property type="entry name" value="YitT_membrane"/>
    <property type="match status" value="1"/>
</dbReference>
<dbReference type="AlphaFoldDB" id="K1T2S8"/>
<evidence type="ECO:0000256" key="6">
    <source>
        <dbReference type="SAM" id="Phobius"/>
    </source>
</evidence>
<reference evidence="7" key="1">
    <citation type="journal article" date="2013" name="Environ. Microbiol.">
        <title>Microbiota from the distal guts of lean and obese adolescents exhibit partial functional redundancy besides clear differences in community structure.</title>
        <authorList>
            <person name="Ferrer M."/>
            <person name="Ruiz A."/>
            <person name="Lanza F."/>
            <person name="Haange S.B."/>
            <person name="Oberbach A."/>
            <person name="Till H."/>
            <person name="Bargiela R."/>
            <person name="Campoy C."/>
            <person name="Segura M.T."/>
            <person name="Richter M."/>
            <person name="von Bergen M."/>
            <person name="Seifert J."/>
            <person name="Suarez A."/>
        </authorList>
    </citation>
    <scope>NUCLEOTIDE SEQUENCE</scope>
</reference>
<keyword evidence="4 6" id="KW-1133">Transmembrane helix</keyword>
<evidence type="ECO:0000256" key="3">
    <source>
        <dbReference type="ARBA" id="ARBA00022692"/>
    </source>
</evidence>